<sequence>MDPTTYTSTEAPPAPDLPPPPDPSADAGAIPSGLSTPQDIPDLLNGGVWDIDQLQPATALRMLIRSVQALANVSGDIPPTPPVTRPTTPKDIEADKENRTGTHTSPKTPSSGLSSPYQNMLIGSPEAHHSEPVPDIGTGAEDVDIQRLAIARKFFLKRPPSQTLEEYLSRLGKFCAGSTAVYLTAGVYIHRLCVEEGIVPATGRTIHRLTLASIRIAMKSLEDNQWRHERYAGVGGVSLKQLSALEMSLCFLLNFELHVTKEILCQRTFALQQAAQQASVVRRRLPSTFQPKLPARNRANA</sequence>
<dbReference type="GO" id="GO:0016538">
    <property type="term" value="F:cyclin-dependent protein serine/threonine kinase regulator activity"/>
    <property type="evidence" value="ECO:0007669"/>
    <property type="project" value="TreeGrafter"/>
</dbReference>
<feature type="region of interest" description="Disordered" evidence="1">
    <location>
        <begin position="1"/>
        <end position="41"/>
    </location>
</feature>
<proteinExistence type="predicted"/>
<dbReference type="PANTHER" id="PTHR15615:SF32">
    <property type="entry name" value="PROTEIN KINASE COMPLEX COMPONENT, PUTATIVE (AFU_ORTHOLOGUE AFUA_2G07660)-RELATED"/>
    <property type="match status" value="1"/>
</dbReference>
<dbReference type="Gene3D" id="1.10.472.10">
    <property type="entry name" value="Cyclin-like"/>
    <property type="match status" value="1"/>
</dbReference>
<dbReference type="PANTHER" id="PTHR15615">
    <property type="match status" value="1"/>
</dbReference>
<evidence type="ECO:0000313" key="3">
    <source>
        <dbReference type="Proteomes" id="UP000308768"/>
    </source>
</evidence>
<dbReference type="GO" id="GO:0019901">
    <property type="term" value="F:protein kinase binding"/>
    <property type="evidence" value="ECO:0007669"/>
    <property type="project" value="InterPro"/>
</dbReference>
<feature type="region of interest" description="Disordered" evidence="1">
    <location>
        <begin position="73"/>
        <end position="115"/>
    </location>
</feature>
<keyword evidence="3" id="KW-1185">Reference proteome</keyword>
<dbReference type="AlphaFoldDB" id="A0A4U0XVD5"/>
<evidence type="ECO:0008006" key="4">
    <source>
        <dbReference type="Google" id="ProtNLM"/>
    </source>
</evidence>
<dbReference type="GO" id="GO:0005634">
    <property type="term" value="C:nucleus"/>
    <property type="evidence" value="ECO:0007669"/>
    <property type="project" value="TreeGrafter"/>
</dbReference>
<dbReference type="EMBL" id="NAJN01000014">
    <property type="protein sequence ID" value="TKA81822.1"/>
    <property type="molecule type" value="Genomic_DNA"/>
</dbReference>
<evidence type="ECO:0000313" key="2">
    <source>
        <dbReference type="EMBL" id="TKA81822.1"/>
    </source>
</evidence>
<dbReference type="STRING" id="331657.A0A4U0XVD5"/>
<dbReference type="CDD" id="cd20558">
    <property type="entry name" value="CYCLIN_ScPCL7-like"/>
    <property type="match status" value="1"/>
</dbReference>
<dbReference type="InterPro" id="IPR013922">
    <property type="entry name" value="Cyclin_PHO80-like"/>
</dbReference>
<feature type="compositionally biased region" description="Polar residues" evidence="1">
    <location>
        <begin position="101"/>
        <end position="115"/>
    </location>
</feature>
<feature type="compositionally biased region" description="Polar residues" evidence="1">
    <location>
        <begin position="1"/>
        <end position="10"/>
    </location>
</feature>
<reference evidence="2 3" key="1">
    <citation type="submission" date="2017-03" db="EMBL/GenBank/DDBJ databases">
        <title>Genomes of endolithic fungi from Antarctica.</title>
        <authorList>
            <person name="Coleine C."/>
            <person name="Masonjones S."/>
            <person name="Stajich J.E."/>
        </authorList>
    </citation>
    <scope>NUCLEOTIDE SEQUENCE [LARGE SCALE GENOMIC DNA]</scope>
    <source>
        <strain evidence="2 3">CCFEE 5187</strain>
    </source>
</reference>
<dbReference type="OrthoDB" id="5304883at2759"/>
<dbReference type="InterPro" id="IPR036915">
    <property type="entry name" value="Cyclin-like_sf"/>
</dbReference>
<feature type="compositionally biased region" description="Basic and acidic residues" evidence="1">
    <location>
        <begin position="88"/>
        <end position="100"/>
    </location>
</feature>
<dbReference type="SUPFAM" id="SSF47954">
    <property type="entry name" value="Cyclin-like"/>
    <property type="match status" value="1"/>
</dbReference>
<comment type="caution">
    <text evidence="2">The sequence shown here is derived from an EMBL/GenBank/DDBJ whole genome shotgun (WGS) entry which is preliminary data.</text>
</comment>
<feature type="compositionally biased region" description="Pro residues" evidence="1">
    <location>
        <begin position="12"/>
        <end position="23"/>
    </location>
</feature>
<dbReference type="GO" id="GO:0000307">
    <property type="term" value="C:cyclin-dependent protein kinase holoenzyme complex"/>
    <property type="evidence" value="ECO:0007669"/>
    <property type="project" value="TreeGrafter"/>
</dbReference>
<gene>
    <name evidence="2" type="ORF">B0A49_00586</name>
</gene>
<protein>
    <recommendedName>
        <fullName evidence="4">Cyclin-domain-containing protein</fullName>
    </recommendedName>
</protein>
<dbReference type="Pfam" id="PF08613">
    <property type="entry name" value="Cyclin"/>
    <property type="match status" value="1"/>
</dbReference>
<organism evidence="2 3">
    <name type="scientific">Cryomyces minteri</name>
    <dbReference type="NCBI Taxonomy" id="331657"/>
    <lineage>
        <taxon>Eukaryota</taxon>
        <taxon>Fungi</taxon>
        <taxon>Dikarya</taxon>
        <taxon>Ascomycota</taxon>
        <taxon>Pezizomycotina</taxon>
        <taxon>Dothideomycetes</taxon>
        <taxon>Dothideomycetes incertae sedis</taxon>
        <taxon>Cryomyces</taxon>
    </lineage>
</organism>
<accession>A0A4U0XVD5</accession>
<dbReference type="Proteomes" id="UP000308768">
    <property type="component" value="Unassembled WGS sequence"/>
</dbReference>
<name>A0A4U0XVD5_9PEZI</name>
<evidence type="ECO:0000256" key="1">
    <source>
        <dbReference type="SAM" id="MobiDB-lite"/>
    </source>
</evidence>